<sequence length="80" mass="9458">MYDEFFELLKYNLKDSFTSKDAKDVLDSNGYKYKEKTIEGFIIKEHSLKIEEIISILDYLVQNGYLDFDDSGKVNKYKVI</sequence>
<name>A0A133MQ31_CLOPF</name>
<dbReference type="AlphaFoldDB" id="A0A133MQ31"/>
<dbReference type="RefSeq" id="WP_060796736.1">
    <property type="nucleotide sequence ID" value="NZ_KQ956319.1"/>
</dbReference>
<organism evidence="1 2">
    <name type="scientific">Clostridium perfringens</name>
    <dbReference type="NCBI Taxonomy" id="1502"/>
    <lineage>
        <taxon>Bacteria</taxon>
        <taxon>Bacillati</taxon>
        <taxon>Bacillota</taxon>
        <taxon>Clostridia</taxon>
        <taxon>Eubacteriales</taxon>
        <taxon>Clostridiaceae</taxon>
        <taxon>Clostridium</taxon>
    </lineage>
</organism>
<dbReference type="EMBL" id="LRPU01000187">
    <property type="protein sequence ID" value="KXA06153.1"/>
    <property type="molecule type" value="Genomic_DNA"/>
</dbReference>
<evidence type="ECO:0000313" key="1">
    <source>
        <dbReference type="EMBL" id="KXA06153.1"/>
    </source>
</evidence>
<comment type="caution">
    <text evidence="1">The sequence shown here is derived from an EMBL/GenBank/DDBJ whole genome shotgun (WGS) entry which is preliminary data.</text>
</comment>
<proteinExistence type="predicted"/>
<reference evidence="1 2" key="1">
    <citation type="submission" date="2016-01" db="EMBL/GenBank/DDBJ databases">
        <authorList>
            <person name="Oliw E.H."/>
        </authorList>
    </citation>
    <scope>NUCLEOTIDE SEQUENCE [LARGE SCALE GENOMIC DNA]</scope>
    <source>
        <strain evidence="1 2">MJR7757A</strain>
    </source>
</reference>
<gene>
    <name evidence="1" type="ORF">HMPREF3222_02913</name>
</gene>
<evidence type="ECO:0000313" key="2">
    <source>
        <dbReference type="Proteomes" id="UP000070646"/>
    </source>
</evidence>
<dbReference type="Proteomes" id="UP000070646">
    <property type="component" value="Unassembled WGS sequence"/>
</dbReference>
<protein>
    <submittedName>
        <fullName evidence="1">Uncharacterized protein</fullName>
    </submittedName>
</protein>
<dbReference type="PATRIC" id="fig|1502.174.peg.2936"/>
<accession>A0A133MQ31</accession>